<feature type="domain" description="Cytochrome b561 bacterial/Ni-hydrogenase" evidence="13">
    <location>
        <begin position="16"/>
        <end position="221"/>
    </location>
</feature>
<evidence type="ECO:0000256" key="6">
    <source>
        <dbReference type="ARBA" id="ARBA00022692"/>
    </source>
</evidence>
<comment type="subcellular location">
    <subcellularLocation>
        <location evidence="1">Cell membrane</location>
        <topology evidence="1">Multi-pass membrane protein</topology>
    </subcellularLocation>
</comment>
<dbReference type="AlphaFoldDB" id="Q1MR81"/>
<feature type="transmembrane region" description="Helical" evidence="12">
    <location>
        <begin position="20"/>
        <end position="41"/>
    </location>
</feature>
<keyword evidence="15" id="KW-1185">Reference proteome</keyword>
<evidence type="ECO:0000256" key="12">
    <source>
        <dbReference type="SAM" id="Phobius"/>
    </source>
</evidence>
<dbReference type="RefSeq" id="WP_011526525.1">
    <property type="nucleotide sequence ID" value="NC_008011.1"/>
</dbReference>
<feature type="transmembrane region" description="Helical" evidence="12">
    <location>
        <begin position="187"/>
        <end position="204"/>
    </location>
</feature>
<dbReference type="InterPro" id="IPR051542">
    <property type="entry name" value="Hydrogenase_cytochrome"/>
</dbReference>
<dbReference type="InterPro" id="IPR000516">
    <property type="entry name" value="Ni-dep_Hydgase_cyt-B"/>
</dbReference>
<evidence type="ECO:0000256" key="7">
    <source>
        <dbReference type="ARBA" id="ARBA00022723"/>
    </source>
</evidence>
<evidence type="ECO:0000256" key="9">
    <source>
        <dbReference type="ARBA" id="ARBA00022989"/>
    </source>
</evidence>
<keyword evidence="8" id="KW-0249">Electron transport</keyword>
<dbReference type="eggNOG" id="COG1969">
    <property type="taxonomic scope" value="Bacteria"/>
</dbReference>
<dbReference type="PANTHER" id="PTHR30485:SF0">
    <property type="entry name" value="NI_FE-HYDROGENASE 1 B-TYPE CYTOCHROME SUBUNIT-RELATED"/>
    <property type="match status" value="1"/>
</dbReference>
<dbReference type="InterPro" id="IPR011577">
    <property type="entry name" value="Cyt_b561_bac/Ni-Hgenase"/>
</dbReference>
<evidence type="ECO:0000256" key="11">
    <source>
        <dbReference type="ARBA" id="ARBA00023136"/>
    </source>
</evidence>
<dbReference type="EMBL" id="AM180252">
    <property type="protein sequence ID" value="CAJ54495.1"/>
    <property type="molecule type" value="Genomic_DNA"/>
</dbReference>
<evidence type="ECO:0000256" key="1">
    <source>
        <dbReference type="ARBA" id="ARBA00004651"/>
    </source>
</evidence>
<dbReference type="OrthoDB" id="197262at2"/>
<protein>
    <submittedName>
        <fullName evidence="14">Probable Ni/Fe-hydrogenase 1 B-type cytochrome subunit</fullName>
    </submittedName>
</protein>
<keyword evidence="10" id="KW-0408">Iron</keyword>
<evidence type="ECO:0000256" key="8">
    <source>
        <dbReference type="ARBA" id="ARBA00022982"/>
    </source>
</evidence>
<dbReference type="GO" id="GO:0022904">
    <property type="term" value="P:respiratory electron transport chain"/>
    <property type="evidence" value="ECO:0007669"/>
    <property type="project" value="InterPro"/>
</dbReference>
<dbReference type="GO" id="GO:0009055">
    <property type="term" value="F:electron transfer activity"/>
    <property type="evidence" value="ECO:0007669"/>
    <property type="project" value="InterPro"/>
</dbReference>
<evidence type="ECO:0000313" key="14">
    <source>
        <dbReference type="EMBL" id="CAJ54495.1"/>
    </source>
</evidence>
<name>Q1MR81_LAWIP</name>
<accession>Q1MR81</accession>
<evidence type="ECO:0000259" key="13">
    <source>
        <dbReference type="Pfam" id="PF01292"/>
    </source>
</evidence>
<evidence type="ECO:0000313" key="15">
    <source>
        <dbReference type="Proteomes" id="UP000002430"/>
    </source>
</evidence>
<feature type="transmembrane region" description="Helical" evidence="12">
    <location>
        <begin position="131"/>
        <end position="153"/>
    </location>
</feature>
<dbReference type="Pfam" id="PF01292">
    <property type="entry name" value="Ni_hydr_CYTB"/>
    <property type="match status" value="1"/>
</dbReference>
<comment type="similarity">
    <text evidence="2">Belongs to the HupC/HyaC/HydC family.</text>
</comment>
<evidence type="ECO:0000256" key="3">
    <source>
        <dbReference type="ARBA" id="ARBA00022448"/>
    </source>
</evidence>
<sequence>MEETPPPQKAKYIIELPVRIWHWSIVICIATLILTGYYIGYPWHSIDGHPTYLFLMGYMRIVHFSAGFILAIGIFLRLIYAFFGNNYSKQIFVIPIWQKSWWHGLIGDFRWYLFIDKTPHVHYDHNPLAQVGMFGCIFLIFFMTFTGMGMFIMSSDNPWLVHTFHWVLDVAYWVGGNGIDLHNWHRLGMLFIIAFIIIHLYMVIREEIMGNTTLVSAMFNGFKLVRLIKQPKKN</sequence>
<dbReference type="GO" id="GO:0005506">
    <property type="term" value="F:iron ion binding"/>
    <property type="evidence" value="ECO:0007669"/>
    <property type="project" value="InterPro"/>
</dbReference>
<dbReference type="Proteomes" id="UP000002430">
    <property type="component" value="Chromosome"/>
</dbReference>
<feature type="transmembrane region" description="Helical" evidence="12">
    <location>
        <begin position="61"/>
        <end position="83"/>
    </location>
</feature>
<keyword evidence="6 12" id="KW-0812">Transmembrane</keyword>
<dbReference type="SUPFAM" id="SSF81342">
    <property type="entry name" value="Transmembrane di-heme cytochromes"/>
    <property type="match status" value="1"/>
</dbReference>
<keyword evidence="4" id="KW-1003">Cell membrane</keyword>
<evidence type="ECO:0000256" key="10">
    <source>
        <dbReference type="ARBA" id="ARBA00023004"/>
    </source>
</evidence>
<dbReference type="STRING" id="363253.LI0441"/>
<keyword evidence="11 12" id="KW-0472">Membrane</keyword>
<evidence type="ECO:0000256" key="4">
    <source>
        <dbReference type="ARBA" id="ARBA00022475"/>
    </source>
</evidence>
<dbReference type="PRINTS" id="PR00161">
    <property type="entry name" value="NIHGNASECYTB"/>
</dbReference>
<dbReference type="GO" id="GO:0005886">
    <property type="term" value="C:plasma membrane"/>
    <property type="evidence" value="ECO:0007669"/>
    <property type="project" value="UniProtKB-SubCell"/>
</dbReference>
<keyword evidence="3" id="KW-0813">Transport</keyword>
<dbReference type="Gene3D" id="1.20.950.20">
    <property type="entry name" value="Transmembrane di-heme cytochromes, Chain C"/>
    <property type="match status" value="1"/>
</dbReference>
<dbReference type="HOGENOM" id="CLU_075520_0_0_7"/>
<keyword evidence="5" id="KW-0349">Heme</keyword>
<keyword evidence="9 12" id="KW-1133">Transmembrane helix</keyword>
<proteinExistence type="inferred from homology"/>
<dbReference type="PANTHER" id="PTHR30485">
    <property type="entry name" value="NI/FE-HYDROGENASE 1 B-TYPE CYTOCHROME SUBUNIT"/>
    <property type="match status" value="1"/>
</dbReference>
<gene>
    <name evidence="14" type="primary">hyaC</name>
    <name evidence="14" type="ordered locus">LI0441</name>
</gene>
<evidence type="ECO:0000256" key="5">
    <source>
        <dbReference type="ARBA" id="ARBA00022617"/>
    </source>
</evidence>
<evidence type="ECO:0000256" key="2">
    <source>
        <dbReference type="ARBA" id="ARBA00008622"/>
    </source>
</evidence>
<dbReference type="InterPro" id="IPR016174">
    <property type="entry name" value="Di-haem_cyt_TM"/>
</dbReference>
<organism evidence="14 15">
    <name type="scientific">Lawsonia intracellularis (strain PHE/MN1-00)</name>
    <dbReference type="NCBI Taxonomy" id="363253"/>
    <lineage>
        <taxon>Bacteria</taxon>
        <taxon>Pseudomonadati</taxon>
        <taxon>Thermodesulfobacteriota</taxon>
        <taxon>Desulfovibrionia</taxon>
        <taxon>Desulfovibrionales</taxon>
        <taxon>Desulfovibrionaceae</taxon>
        <taxon>Lawsonia</taxon>
    </lineage>
</organism>
<dbReference type="KEGG" id="lip:LI0441"/>
<reference evidence="14 15" key="1">
    <citation type="submission" date="2005-11" db="EMBL/GenBank/DDBJ databases">
        <title>The complete genome sequence of Lawsonia intracellularis: the causative agent of proliferative enteropathy.</title>
        <authorList>
            <person name="Kaur K."/>
            <person name="Zhang Q."/>
            <person name="Beckler D."/>
            <person name="Munir S."/>
            <person name="Li L."/>
            <person name="Kinsley K."/>
            <person name="Herron L."/>
            <person name="Peterson A."/>
            <person name="May B."/>
            <person name="Singh S."/>
            <person name="Gebhart C."/>
            <person name="Kapur V."/>
        </authorList>
    </citation>
    <scope>NUCLEOTIDE SEQUENCE [LARGE SCALE GENOMIC DNA]</scope>
    <source>
        <strain evidence="14 15">PHE/MN1-00</strain>
    </source>
</reference>
<dbReference type="NCBIfam" id="TIGR02125">
    <property type="entry name" value="CytB-hydogenase"/>
    <property type="match status" value="1"/>
</dbReference>
<dbReference type="GO" id="GO:0020037">
    <property type="term" value="F:heme binding"/>
    <property type="evidence" value="ECO:0007669"/>
    <property type="project" value="TreeGrafter"/>
</dbReference>
<keyword evidence="7" id="KW-0479">Metal-binding</keyword>